<dbReference type="EMBL" id="FNCG01000017">
    <property type="protein sequence ID" value="SDI19226.1"/>
    <property type="molecule type" value="Genomic_DNA"/>
</dbReference>
<evidence type="ECO:0000313" key="9">
    <source>
        <dbReference type="EMBL" id="SDI19226.1"/>
    </source>
</evidence>
<dbReference type="InterPro" id="IPR051449">
    <property type="entry name" value="ABC-2_transporter_component"/>
</dbReference>
<keyword evidence="5 6" id="KW-0472">Membrane</keyword>
<dbReference type="GO" id="GO:0140359">
    <property type="term" value="F:ABC-type transporter activity"/>
    <property type="evidence" value="ECO:0007669"/>
    <property type="project" value="InterPro"/>
</dbReference>
<evidence type="ECO:0000259" key="8">
    <source>
        <dbReference type="Pfam" id="PF23357"/>
    </source>
</evidence>
<protein>
    <submittedName>
        <fullName evidence="9">Protein involved in gliding motility GldG</fullName>
    </submittedName>
</protein>
<evidence type="ECO:0000256" key="1">
    <source>
        <dbReference type="ARBA" id="ARBA00004651"/>
    </source>
</evidence>
<dbReference type="PANTHER" id="PTHR30294">
    <property type="entry name" value="MEMBRANE COMPONENT OF ABC TRANSPORTER YHHJ-RELATED"/>
    <property type="match status" value="1"/>
</dbReference>
<keyword evidence="2" id="KW-1003">Cell membrane</keyword>
<feature type="transmembrane region" description="Helical" evidence="6">
    <location>
        <begin position="217"/>
        <end position="235"/>
    </location>
</feature>
<evidence type="ECO:0000313" key="10">
    <source>
        <dbReference type="Proteomes" id="UP000199705"/>
    </source>
</evidence>
<dbReference type="InterPro" id="IPR055396">
    <property type="entry name" value="DUF7088"/>
</dbReference>
<feature type="transmembrane region" description="Helical" evidence="6">
    <location>
        <begin position="138"/>
        <end position="157"/>
    </location>
</feature>
<organism evidence="9 10">
    <name type="scientific">Mucilaginibacter gossypii</name>
    <dbReference type="NCBI Taxonomy" id="551996"/>
    <lineage>
        <taxon>Bacteria</taxon>
        <taxon>Pseudomonadati</taxon>
        <taxon>Bacteroidota</taxon>
        <taxon>Sphingobacteriia</taxon>
        <taxon>Sphingobacteriales</taxon>
        <taxon>Sphingobacteriaceae</taxon>
        <taxon>Mucilaginibacter</taxon>
    </lineage>
</organism>
<feature type="transmembrane region" description="Helical" evidence="6">
    <location>
        <begin position="94"/>
        <end position="118"/>
    </location>
</feature>
<proteinExistence type="predicted"/>
<keyword evidence="4 6" id="KW-1133">Transmembrane helix</keyword>
<gene>
    <name evidence="9" type="ORF">SAMN05192573_11726</name>
</gene>
<keyword evidence="10" id="KW-1185">Reference proteome</keyword>
<name>A0A1G8IJU9_9SPHI</name>
<dbReference type="STRING" id="551996.SAMN05192573_11726"/>
<evidence type="ECO:0000256" key="5">
    <source>
        <dbReference type="ARBA" id="ARBA00023136"/>
    </source>
</evidence>
<dbReference type="Pfam" id="PF23357">
    <property type="entry name" value="DUF7088"/>
    <property type="match status" value="1"/>
</dbReference>
<dbReference type="InterPro" id="IPR019863">
    <property type="entry name" value="Motility-assoc_ABC-rel_GldG"/>
</dbReference>
<dbReference type="NCBIfam" id="TIGR03521">
    <property type="entry name" value="GldG"/>
    <property type="match status" value="1"/>
</dbReference>
<feature type="transmembrane region" description="Helical" evidence="6">
    <location>
        <begin position="12"/>
        <end position="36"/>
    </location>
</feature>
<feature type="domain" description="DUF7088" evidence="8">
    <location>
        <begin position="274"/>
        <end position="384"/>
    </location>
</feature>
<evidence type="ECO:0000256" key="2">
    <source>
        <dbReference type="ARBA" id="ARBA00022475"/>
    </source>
</evidence>
<dbReference type="AlphaFoldDB" id="A0A1G8IJU9"/>
<dbReference type="RefSeq" id="WP_091173733.1">
    <property type="nucleotide sequence ID" value="NZ_FNCG01000017.1"/>
</dbReference>
<dbReference type="PANTHER" id="PTHR30294:SF29">
    <property type="entry name" value="MULTIDRUG ABC TRANSPORTER PERMEASE YBHS-RELATED"/>
    <property type="match status" value="1"/>
</dbReference>
<reference evidence="10" key="1">
    <citation type="submission" date="2016-10" db="EMBL/GenBank/DDBJ databases">
        <authorList>
            <person name="Varghese N."/>
            <person name="Submissions S."/>
        </authorList>
    </citation>
    <scope>NUCLEOTIDE SEQUENCE [LARGE SCALE GENOMIC DNA]</scope>
    <source>
        <strain evidence="10">Gh-67</strain>
    </source>
</reference>
<evidence type="ECO:0000256" key="6">
    <source>
        <dbReference type="SAM" id="Phobius"/>
    </source>
</evidence>
<dbReference type="GO" id="GO:0005886">
    <property type="term" value="C:plasma membrane"/>
    <property type="evidence" value="ECO:0007669"/>
    <property type="project" value="UniProtKB-SubCell"/>
</dbReference>
<comment type="subcellular location">
    <subcellularLocation>
        <location evidence="1">Cell membrane</location>
        <topology evidence="1">Multi-pass membrane protein</topology>
    </subcellularLocation>
</comment>
<dbReference type="InterPro" id="IPR019860">
    <property type="entry name" value="Motility-assoc_ABC_perm_GldF"/>
</dbReference>
<feature type="transmembrane region" description="Helical" evidence="6">
    <location>
        <begin position="784"/>
        <end position="808"/>
    </location>
</feature>
<keyword evidence="3 6" id="KW-0812">Transmembrane</keyword>
<feature type="transmembrane region" description="Helical" evidence="6">
    <location>
        <begin position="56"/>
        <end position="73"/>
    </location>
</feature>
<dbReference type="InterPro" id="IPR019196">
    <property type="entry name" value="ABC_transp_unknown"/>
</dbReference>
<evidence type="ECO:0000256" key="3">
    <source>
        <dbReference type="ARBA" id="ARBA00022692"/>
    </source>
</evidence>
<feature type="transmembrane region" description="Helical" evidence="6">
    <location>
        <begin position="164"/>
        <end position="181"/>
    </location>
</feature>
<evidence type="ECO:0000256" key="4">
    <source>
        <dbReference type="ARBA" id="ARBA00022989"/>
    </source>
</evidence>
<dbReference type="Pfam" id="PF12679">
    <property type="entry name" value="ABC2_membrane_2"/>
    <property type="match status" value="1"/>
</dbReference>
<feature type="domain" description="ABC-type uncharacterised transport system" evidence="7">
    <location>
        <begin position="430"/>
        <end position="733"/>
    </location>
</feature>
<evidence type="ECO:0000259" key="7">
    <source>
        <dbReference type="Pfam" id="PF09822"/>
    </source>
</evidence>
<accession>A0A1G8IJU9</accession>
<dbReference type="NCBIfam" id="TIGR03518">
    <property type="entry name" value="ABC_perm_GldF"/>
    <property type="match status" value="1"/>
</dbReference>
<dbReference type="Proteomes" id="UP000199705">
    <property type="component" value="Unassembled WGS sequence"/>
</dbReference>
<dbReference type="Pfam" id="PF09822">
    <property type="entry name" value="ABC_transp_aux"/>
    <property type="match status" value="1"/>
</dbReference>
<sequence length="815" mass="91382">MLSILKKEIISYLSSLVAYVTIGVFLLVLGLFLWVFPDSSILEYGYAGLESLFSTAPYLFMFLIPAITMRSLAEERKEGTFELLFTRPLKDWEIVMGKYFACLLIVLFALLPTLVYYYSVSALGMPQGNIDTGAVIGSYIGLFLLGAVFVGIGLFTSSITRNQIIAFTISVFLCFFFYSGFDSISQLLSLQDLGLQSLGITQHYQSVSRGVLDTRDLTYFIITTGIFIWLTLFVLAKQRQKGLGDILMISVLGVLVFLGILSSFTFTRFDFTAEKRYTISPISRQIMDKLPKKVKVVVYLQGDNLPGGFKRLQSATRDMLSDLQAYSHGKIQFEFRDPLKGLNNDQQNEVIQNMAAEGVEPTNLSVKTDNGVTQKLIFPSALVSADGKDIPVKLLLSRIGLSPDEVLNNSIQNLEYAFSSAIKKAVNGGRPQIGFTEGHHELTDLQLNDAMKTLADGFQVGRVDLNAISFADLQKIKLLVIAKPDQKFSEVEKFKLDQYIMHGGQVLWTIDQVSAELDSLRGHGGEQLAFPKQLNLDDQLFRYGIRINYDLIADMNCSQIPISTGNVGGQAQIQMLPWLYYPVFIPLSKHPVVKNLDGISSEFASTIDILDTKNVNKTVLLTSSPYNKKLTAPHILSLQALEQEPNPKEFQSTSKITGVLLEGSFVSDWQNRPLPEGLKEQVAIKQQSEPTKMIVISDGDVLKNQVGSDGSPYPLGYDHYTHQTYGNKNLLLNIADYMTDDSGLIALRTKEIKIRLLDRARIRGEKVLFQYDKFNIRIAINEKMYWQLVNTIAPLVLVLICAIFQHYLRRQKYAR</sequence>
<feature type="transmembrane region" description="Helical" evidence="6">
    <location>
        <begin position="247"/>
        <end position="266"/>
    </location>
</feature>